<reference evidence="7 8" key="1">
    <citation type="journal article" date="2019" name="Indoor Air">
        <title>Impacts of indoor surface finishes on bacterial viability.</title>
        <authorList>
            <person name="Hu J."/>
            <person name="Maamar S.B."/>
            <person name="Glawe A.J."/>
            <person name="Gottel N."/>
            <person name="Gilbert J.A."/>
            <person name="Hartmann E.M."/>
        </authorList>
    </citation>
    <scope>NUCLEOTIDE SEQUENCE [LARGE SCALE GENOMIC DNA]</scope>
    <source>
        <strain evidence="7 8">AF060A6</strain>
    </source>
</reference>
<feature type="domain" description="D-isomer specific 2-hydroxyacid dehydrogenase catalytic" evidence="5">
    <location>
        <begin position="25"/>
        <end position="313"/>
    </location>
</feature>
<dbReference type="RefSeq" id="WP_136380242.1">
    <property type="nucleotide sequence ID" value="NZ_SLUB01000026.1"/>
</dbReference>
<organism evidence="7 8">
    <name type="scientific">Bacillus timonensis</name>
    <dbReference type="NCBI Taxonomy" id="1033734"/>
    <lineage>
        <taxon>Bacteria</taxon>
        <taxon>Bacillati</taxon>
        <taxon>Bacillota</taxon>
        <taxon>Bacilli</taxon>
        <taxon>Bacillales</taxon>
        <taxon>Bacillaceae</taxon>
        <taxon>Bacillus</taxon>
    </lineage>
</organism>
<dbReference type="Pfam" id="PF02826">
    <property type="entry name" value="2-Hacid_dh_C"/>
    <property type="match status" value="1"/>
</dbReference>
<protein>
    <submittedName>
        <fullName evidence="7">C-terminal binding protein</fullName>
    </submittedName>
</protein>
<keyword evidence="2 4" id="KW-0560">Oxidoreductase</keyword>
<dbReference type="Gene3D" id="3.40.50.720">
    <property type="entry name" value="NAD(P)-binding Rossmann-like Domain"/>
    <property type="match status" value="2"/>
</dbReference>
<dbReference type="SUPFAM" id="SSF52283">
    <property type="entry name" value="Formate/glycerate dehydrogenase catalytic domain-like"/>
    <property type="match status" value="1"/>
</dbReference>
<dbReference type="InterPro" id="IPR006139">
    <property type="entry name" value="D-isomer_2_OHA_DH_cat_dom"/>
</dbReference>
<keyword evidence="8" id="KW-1185">Reference proteome</keyword>
<evidence type="ECO:0000256" key="1">
    <source>
        <dbReference type="ARBA" id="ARBA00005854"/>
    </source>
</evidence>
<dbReference type="GO" id="GO:0051287">
    <property type="term" value="F:NAD binding"/>
    <property type="evidence" value="ECO:0007669"/>
    <property type="project" value="InterPro"/>
</dbReference>
<feature type="domain" description="D-isomer specific 2-hydroxyacid dehydrogenase NAD-binding" evidence="6">
    <location>
        <begin position="111"/>
        <end position="287"/>
    </location>
</feature>
<evidence type="ECO:0000259" key="5">
    <source>
        <dbReference type="Pfam" id="PF00389"/>
    </source>
</evidence>
<dbReference type="AlphaFoldDB" id="A0A4S3PPT6"/>
<evidence type="ECO:0000313" key="8">
    <source>
        <dbReference type="Proteomes" id="UP000306477"/>
    </source>
</evidence>
<dbReference type="InterPro" id="IPR029753">
    <property type="entry name" value="D-isomer_DH_CS"/>
</dbReference>
<evidence type="ECO:0000313" key="7">
    <source>
        <dbReference type="EMBL" id="THE11599.1"/>
    </source>
</evidence>
<name>A0A4S3PPT6_9BACI</name>
<dbReference type="InterPro" id="IPR006140">
    <property type="entry name" value="D-isomer_DH_NAD-bd"/>
</dbReference>
<dbReference type="GO" id="GO:0016616">
    <property type="term" value="F:oxidoreductase activity, acting on the CH-OH group of donors, NAD or NADP as acceptor"/>
    <property type="evidence" value="ECO:0007669"/>
    <property type="project" value="InterPro"/>
</dbReference>
<keyword evidence="3" id="KW-0520">NAD</keyword>
<comment type="similarity">
    <text evidence="1 4">Belongs to the D-isomer specific 2-hydroxyacid dehydrogenase family.</text>
</comment>
<dbReference type="Pfam" id="PF00389">
    <property type="entry name" value="2-Hacid_dh"/>
    <property type="match status" value="1"/>
</dbReference>
<dbReference type="PANTHER" id="PTHR42789">
    <property type="entry name" value="D-ISOMER SPECIFIC 2-HYDROXYACID DEHYDROGENASE FAMILY PROTEIN (AFU_ORTHOLOGUE AFUA_6G10090)"/>
    <property type="match status" value="1"/>
</dbReference>
<dbReference type="InterPro" id="IPR036291">
    <property type="entry name" value="NAD(P)-bd_dom_sf"/>
</dbReference>
<dbReference type="PROSITE" id="PS00671">
    <property type="entry name" value="D_2_HYDROXYACID_DH_3"/>
    <property type="match status" value="1"/>
</dbReference>
<dbReference type="GO" id="GO:0003714">
    <property type="term" value="F:transcription corepressor activity"/>
    <property type="evidence" value="ECO:0007669"/>
    <property type="project" value="InterPro"/>
</dbReference>
<evidence type="ECO:0000256" key="3">
    <source>
        <dbReference type="ARBA" id="ARBA00023027"/>
    </source>
</evidence>
<dbReference type="CDD" id="cd05299">
    <property type="entry name" value="CtBP_dh"/>
    <property type="match status" value="1"/>
</dbReference>
<gene>
    <name evidence="7" type="ORF">E1I69_14190</name>
</gene>
<dbReference type="PROSITE" id="PS00670">
    <property type="entry name" value="D_2_HYDROXYACID_DH_2"/>
    <property type="match status" value="1"/>
</dbReference>
<dbReference type="OrthoDB" id="9805416at2"/>
<comment type="caution">
    <text evidence="7">The sequence shown here is derived from an EMBL/GenBank/DDBJ whole genome shotgun (WGS) entry which is preliminary data.</text>
</comment>
<evidence type="ECO:0000256" key="4">
    <source>
        <dbReference type="RuleBase" id="RU003719"/>
    </source>
</evidence>
<dbReference type="Proteomes" id="UP000306477">
    <property type="component" value="Unassembled WGS sequence"/>
</dbReference>
<sequence>MAKFKVVVTDWEFEDLRFEEAVLYQSPEIEVIAAQCRTEAEVIHACHDADGIINQYAPLSRQVIESLTNCQVITRYGVGVNTIDLEAATERGICVANVPDYCMDEVSDHALALILSWVRKVVVANQQVKNGNWDFKVTRPIHRLRNQTLGLVGFGRIPQSLAEKAKPLGFTIIASDPYFPVAEAKRKGVTLVSLETLVEESDIISVHAPLTPATKGMLGKEQFARMKKKPLIINTSRGPVIDESALVEALERGQVAGAALDVVEEEPIAAQHPFLSMNQVILTPHVAWYSEEAEAEMRTKAAVGIMDVLIEKKYPKYLVNLEVKNDKDLREQVGQVTIPNSKGTR</sequence>
<dbReference type="InterPro" id="IPR043322">
    <property type="entry name" value="CtBP"/>
</dbReference>
<dbReference type="InterPro" id="IPR050857">
    <property type="entry name" value="D-2-hydroxyacid_DH"/>
</dbReference>
<dbReference type="PANTHER" id="PTHR42789:SF1">
    <property type="entry name" value="D-ISOMER SPECIFIC 2-HYDROXYACID DEHYDROGENASE FAMILY PROTEIN (AFU_ORTHOLOGUE AFUA_6G10090)"/>
    <property type="match status" value="1"/>
</dbReference>
<evidence type="ECO:0000259" key="6">
    <source>
        <dbReference type="Pfam" id="PF02826"/>
    </source>
</evidence>
<evidence type="ECO:0000256" key="2">
    <source>
        <dbReference type="ARBA" id="ARBA00023002"/>
    </source>
</evidence>
<dbReference type="EMBL" id="SLUB01000026">
    <property type="protein sequence ID" value="THE11599.1"/>
    <property type="molecule type" value="Genomic_DNA"/>
</dbReference>
<accession>A0A4S3PPT6</accession>
<proteinExistence type="inferred from homology"/>
<dbReference type="SUPFAM" id="SSF51735">
    <property type="entry name" value="NAD(P)-binding Rossmann-fold domains"/>
    <property type="match status" value="1"/>
</dbReference>
<dbReference type="FunFam" id="3.40.50.720:FF:000203">
    <property type="entry name" value="D-3-phosphoglycerate dehydrogenase (SerA)"/>
    <property type="match status" value="1"/>
</dbReference>